<dbReference type="AlphaFoldDB" id="A0A420EB12"/>
<gene>
    <name evidence="1" type="ORF">DBZ36_11340</name>
</gene>
<evidence type="ECO:0000313" key="1">
    <source>
        <dbReference type="EMBL" id="RKF17844.1"/>
    </source>
</evidence>
<accession>A0A420EB12</accession>
<keyword evidence="2" id="KW-1185">Reference proteome</keyword>
<reference evidence="1 2" key="1">
    <citation type="submission" date="2018-09" db="EMBL/GenBank/DDBJ databases">
        <authorList>
            <person name="Wang Z."/>
        </authorList>
    </citation>
    <scope>NUCLEOTIDE SEQUENCE [LARGE SCALE GENOMIC DNA]</scope>
    <source>
        <strain evidence="1 2">ALS 81</strain>
    </source>
</reference>
<dbReference type="Gene3D" id="3.10.129.10">
    <property type="entry name" value="Hotdog Thioesterase"/>
    <property type="match status" value="1"/>
</dbReference>
<sequence length="164" mass="18811">MQTLLLKANSARRLLNLWPPFWGAGIQIKSLSQDFLTCRVELSFRWWNKNANRSQFGGSMFAMTDPIYPLMMMGLLGPKYLVCDSSASVEFKKPGMGRLSADFQLDHETVDAIRSELELGEKYVHNFEIDVRDETGLVVATVSRQVYMRLKRKYRTPVIEQQAA</sequence>
<proteinExistence type="predicted"/>
<dbReference type="EMBL" id="RAQO01000006">
    <property type="protein sequence ID" value="RKF17844.1"/>
    <property type="molecule type" value="Genomic_DNA"/>
</dbReference>
<dbReference type="Pfam" id="PF14539">
    <property type="entry name" value="DUF4442"/>
    <property type="match status" value="1"/>
</dbReference>
<dbReference type="RefSeq" id="WP_120355071.1">
    <property type="nucleotide sequence ID" value="NZ_RAQO01000006.1"/>
</dbReference>
<dbReference type="InterPro" id="IPR027961">
    <property type="entry name" value="DUF4442"/>
</dbReference>
<dbReference type="Proteomes" id="UP000286482">
    <property type="component" value="Unassembled WGS sequence"/>
</dbReference>
<evidence type="ECO:0000313" key="2">
    <source>
        <dbReference type="Proteomes" id="UP000286482"/>
    </source>
</evidence>
<organism evidence="1 2">
    <name type="scientific">Alginatibacterium sediminis</name>
    <dbReference type="NCBI Taxonomy" id="2164068"/>
    <lineage>
        <taxon>Bacteria</taxon>
        <taxon>Pseudomonadati</taxon>
        <taxon>Pseudomonadota</taxon>
        <taxon>Gammaproteobacteria</taxon>
        <taxon>Alteromonadales</taxon>
        <taxon>Alteromonadaceae</taxon>
        <taxon>Alginatibacterium</taxon>
    </lineage>
</organism>
<comment type="caution">
    <text evidence="1">The sequence shown here is derived from an EMBL/GenBank/DDBJ whole genome shotgun (WGS) entry which is preliminary data.</text>
</comment>
<protein>
    <submittedName>
        <fullName evidence="1">DUF4442 domain-containing protein</fullName>
    </submittedName>
</protein>
<name>A0A420EB12_9ALTE</name>
<dbReference type="SUPFAM" id="SSF54637">
    <property type="entry name" value="Thioesterase/thiol ester dehydrase-isomerase"/>
    <property type="match status" value="1"/>
</dbReference>
<dbReference type="InterPro" id="IPR029069">
    <property type="entry name" value="HotDog_dom_sf"/>
</dbReference>
<dbReference type="OrthoDB" id="9814774at2"/>